<accession>A0A329QAV6</accession>
<proteinExistence type="predicted"/>
<evidence type="ECO:0000256" key="2">
    <source>
        <dbReference type="SAM" id="MobiDB-lite"/>
    </source>
</evidence>
<dbReference type="InterPro" id="IPR012338">
    <property type="entry name" value="Beta-lactam/transpept-like"/>
</dbReference>
<dbReference type="PANTHER" id="PTHR43283">
    <property type="entry name" value="BETA-LACTAMASE-RELATED"/>
    <property type="match status" value="1"/>
</dbReference>
<organism evidence="4 5">
    <name type="scientific">Phytoactinopolyspora halophila</name>
    <dbReference type="NCBI Taxonomy" id="1981511"/>
    <lineage>
        <taxon>Bacteria</taxon>
        <taxon>Bacillati</taxon>
        <taxon>Actinomycetota</taxon>
        <taxon>Actinomycetes</taxon>
        <taxon>Jiangellales</taxon>
        <taxon>Jiangellaceae</taxon>
        <taxon>Phytoactinopolyspora</taxon>
    </lineage>
</organism>
<dbReference type="InterPro" id="IPR001466">
    <property type="entry name" value="Beta-lactam-related"/>
</dbReference>
<dbReference type="PANTHER" id="PTHR43283:SF11">
    <property type="entry name" value="BETA-LACTAMASE-RELATED DOMAIN-CONTAINING PROTEIN"/>
    <property type="match status" value="1"/>
</dbReference>
<protein>
    <submittedName>
        <fullName evidence="4">Serine hydrolase</fullName>
    </submittedName>
</protein>
<dbReference type="SUPFAM" id="SSF56601">
    <property type="entry name" value="beta-lactamase/transpeptidase-like"/>
    <property type="match status" value="1"/>
</dbReference>
<name>A0A329QAV6_9ACTN</name>
<evidence type="ECO:0000256" key="1">
    <source>
        <dbReference type="ARBA" id="ARBA00022801"/>
    </source>
</evidence>
<dbReference type="PROSITE" id="PS51318">
    <property type="entry name" value="TAT"/>
    <property type="match status" value="1"/>
</dbReference>
<sequence length="616" mass="66963">MSDRREEIFMRRASLSLVAVGALALGLVAGLPARADGPSGHRDSQPGHRAGPPTVTPDDIRFTPERVLRKGSPEDVGLLPERIEQIAPRLAGYLGTTPETPEHPMYAGAVVLAAKDGVIVEHAAVGDAVRYSGTRTEDGDVIGIELPETERIPMREDTIVDLASVSKLFCTVVVLQLVEDGAVDLDAPVTTYIPEFGQNGKDEITVRQLLTHTSGMRAWLPLHSSYPTPEERIEAVYESTLQPDAEPGAQYLYSDLGLITLGKIAERVTGRTLDELVAERITEPLGMTDTMYNPPESLRERIAATEHQPALDRGMVWGEVHDENAWSLGGVAGHAGLFSTAADLAIFAQTLLNGGQYGDARILSEDSVRQAITNQNAGIAPEPASRRGLGFELNKHWYMGPLASPVTFGHTGFTGTSLVIDPLSDSFAIVLTNRVHPTRAWGGNNPARRAVTEELGLAVPVHPATGDDAWFTDHRDGATHTLDVPFARRAGWAARLSFRLWYDTEDATDAGHLEASTDGGESWDAVPFDLKAADHRWSTDGSFSGFQGRQWLRAEAKLPVGTTDLRWNYTADATSRGRGVYVDAVSVIDWRGMVFNDRRPGDAERWEADGWVRSAT</sequence>
<dbReference type="Gene3D" id="3.40.710.10">
    <property type="entry name" value="DD-peptidase/beta-lactamase superfamily"/>
    <property type="match status" value="1"/>
</dbReference>
<dbReference type="GO" id="GO:0016787">
    <property type="term" value="F:hydrolase activity"/>
    <property type="evidence" value="ECO:0007669"/>
    <property type="project" value="UniProtKB-KW"/>
</dbReference>
<reference evidence="4 5" key="1">
    <citation type="submission" date="2018-06" db="EMBL/GenBank/DDBJ databases">
        <title>Phytoactinopolyspora halophila sp. nov., a novel halophilic actinomycete isolated from a saline soil in China.</title>
        <authorList>
            <person name="Tang S.-K."/>
        </authorList>
    </citation>
    <scope>NUCLEOTIDE SEQUENCE [LARGE SCALE GENOMIC DNA]</scope>
    <source>
        <strain evidence="4 5">YIM 96934</strain>
    </source>
</reference>
<comment type="caution">
    <text evidence="4">The sequence shown here is derived from an EMBL/GenBank/DDBJ whole genome shotgun (WGS) entry which is preliminary data.</text>
</comment>
<evidence type="ECO:0000313" key="4">
    <source>
        <dbReference type="EMBL" id="RAW09201.1"/>
    </source>
</evidence>
<gene>
    <name evidence="4" type="ORF">DPM12_22375</name>
</gene>
<dbReference type="OrthoDB" id="9809635at2"/>
<dbReference type="InterPro" id="IPR050789">
    <property type="entry name" value="Diverse_Enzym_Activities"/>
</dbReference>
<dbReference type="EMBL" id="QMIG01000051">
    <property type="protein sequence ID" value="RAW09201.1"/>
    <property type="molecule type" value="Genomic_DNA"/>
</dbReference>
<dbReference type="Pfam" id="PF20773">
    <property type="entry name" value="InhA-like_MAM"/>
    <property type="match status" value="1"/>
</dbReference>
<feature type="domain" description="Beta-lactamase-related" evidence="3">
    <location>
        <begin position="107"/>
        <end position="451"/>
    </location>
</feature>
<evidence type="ECO:0000259" key="3">
    <source>
        <dbReference type="Pfam" id="PF00144"/>
    </source>
</evidence>
<keyword evidence="1 4" id="KW-0378">Hydrolase</keyword>
<feature type="region of interest" description="Disordered" evidence="2">
    <location>
        <begin position="35"/>
        <end position="62"/>
    </location>
</feature>
<dbReference type="InterPro" id="IPR006311">
    <property type="entry name" value="TAT_signal"/>
</dbReference>
<dbReference type="Pfam" id="PF00144">
    <property type="entry name" value="Beta-lactamase"/>
    <property type="match status" value="1"/>
</dbReference>
<evidence type="ECO:0000313" key="5">
    <source>
        <dbReference type="Proteomes" id="UP000250462"/>
    </source>
</evidence>
<dbReference type="AlphaFoldDB" id="A0A329QAV6"/>
<dbReference type="Proteomes" id="UP000250462">
    <property type="component" value="Unassembled WGS sequence"/>
</dbReference>
<keyword evidence="5" id="KW-1185">Reference proteome</keyword>